<dbReference type="EMBL" id="JTDV01000003">
    <property type="protein sequence ID" value="KJD33498.1"/>
    <property type="molecule type" value="Genomic_DNA"/>
</dbReference>
<evidence type="ECO:0000313" key="3">
    <source>
        <dbReference type="Proteomes" id="UP000032361"/>
    </source>
</evidence>
<reference evidence="2 3" key="1">
    <citation type="journal article" date="2015" name="Antonie Van Leeuwenhoek">
        <title>Tamlana nanhaiensis sp. nov., isolated from surface seawater collected from the South China Sea.</title>
        <authorList>
            <person name="Liu X."/>
            <person name="Lai Q."/>
            <person name="Du Y."/>
            <person name="Li G."/>
            <person name="Sun F."/>
            <person name="Shao Z."/>
        </authorList>
    </citation>
    <scope>NUCLEOTIDE SEQUENCE [LARGE SCALE GENOMIC DNA]</scope>
    <source>
        <strain evidence="2 3">FHC16</strain>
    </source>
</reference>
<name>A0A0D7W459_9FLAO</name>
<keyword evidence="1" id="KW-0812">Transmembrane</keyword>
<dbReference type="STRING" id="1382798.PK35_06520"/>
<dbReference type="SUPFAM" id="SSF48452">
    <property type="entry name" value="TPR-like"/>
    <property type="match status" value="1"/>
</dbReference>
<accession>A0A0D7W459</accession>
<keyword evidence="3" id="KW-1185">Reference proteome</keyword>
<gene>
    <name evidence="2" type="ORF">PK35_06520</name>
</gene>
<dbReference type="Gene3D" id="1.25.40.10">
    <property type="entry name" value="Tetratricopeptide repeat domain"/>
    <property type="match status" value="1"/>
</dbReference>
<organism evidence="2 3">
    <name type="scientific">Neotamlana nanhaiensis</name>
    <dbReference type="NCBI Taxonomy" id="1382798"/>
    <lineage>
        <taxon>Bacteria</taxon>
        <taxon>Pseudomonadati</taxon>
        <taxon>Bacteroidota</taxon>
        <taxon>Flavobacteriia</taxon>
        <taxon>Flavobacteriales</taxon>
        <taxon>Flavobacteriaceae</taxon>
        <taxon>Neotamlana</taxon>
    </lineage>
</organism>
<keyword evidence="1" id="KW-1133">Transmembrane helix</keyword>
<proteinExistence type="predicted"/>
<evidence type="ECO:0000313" key="2">
    <source>
        <dbReference type="EMBL" id="KJD33498.1"/>
    </source>
</evidence>
<sequence>MEDKEYISKELFEIIERYIKGNMTLKELQDINQLIELDADFKTKVEEVKTFIHGIEAQALKEKLDDFHEVAINQPDETPKNNLRYLNFKRIAVAAAFVIGLGSIWFFSIPQNEKLYAKYYKPDPGLPTTMSSTNNFEFYNAMVKYKHGDYKLAIKTWRELANKTPDNDTLNYFIGVAHLANKNVDSAIPFLERTVQTKKAFPFINDANYYLGLAYLKEGNTELAKQFLSKSNTDLSKELILKLSD</sequence>
<dbReference type="AlphaFoldDB" id="A0A0D7W459"/>
<comment type="caution">
    <text evidence="2">The sequence shown here is derived from an EMBL/GenBank/DDBJ whole genome shotgun (WGS) entry which is preliminary data.</text>
</comment>
<dbReference type="Proteomes" id="UP000032361">
    <property type="component" value="Unassembled WGS sequence"/>
</dbReference>
<dbReference type="InterPro" id="IPR019734">
    <property type="entry name" value="TPR_rpt"/>
</dbReference>
<dbReference type="RefSeq" id="WP_044625889.1">
    <property type="nucleotide sequence ID" value="NZ_JTDV01000003.1"/>
</dbReference>
<dbReference type="OrthoDB" id="1451921at2"/>
<dbReference type="Pfam" id="PF13432">
    <property type="entry name" value="TPR_16"/>
    <property type="match status" value="1"/>
</dbReference>
<dbReference type="InterPro" id="IPR011990">
    <property type="entry name" value="TPR-like_helical_dom_sf"/>
</dbReference>
<protein>
    <submittedName>
        <fullName evidence="2">Uncharacterized protein</fullName>
    </submittedName>
</protein>
<evidence type="ECO:0000256" key="1">
    <source>
        <dbReference type="SAM" id="Phobius"/>
    </source>
</evidence>
<keyword evidence="1" id="KW-0472">Membrane</keyword>
<dbReference type="Pfam" id="PF13174">
    <property type="entry name" value="TPR_6"/>
    <property type="match status" value="1"/>
</dbReference>
<feature type="transmembrane region" description="Helical" evidence="1">
    <location>
        <begin position="91"/>
        <end position="109"/>
    </location>
</feature>
<dbReference type="PATRIC" id="fig|1382798.3.peg.2621"/>